<keyword evidence="3" id="KW-0732">Signal</keyword>
<evidence type="ECO:0000256" key="1">
    <source>
        <dbReference type="SAM" id="MobiDB-lite"/>
    </source>
</evidence>
<organism evidence="4">
    <name type="scientific">Leptolyngbya sp. NK1-12</name>
    <dbReference type="NCBI Taxonomy" id="2547451"/>
    <lineage>
        <taxon>Bacteria</taxon>
        <taxon>Bacillati</taxon>
        <taxon>Cyanobacteriota</taxon>
        <taxon>Cyanophyceae</taxon>
        <taxon>Leptolyngbyales</taxon>
        <taxon>Leptolyngbyaceae</taxon>
        <taxon>Leptolyngbya group</taxon>
        <taxon>Leptolyngbya</taxon>
    </lineage>
</organism>
<keyword evidence="2" id="KW-0472">Membrane</keyword>
<evidence type="ECO:0008006" key="5">
    <source>
        <dbReference type="Google" id="ProtNLM"/>
    </source>
</evidence>
<proteinExistence type="predicted"/>
<feature type="chain" id="PRO_5041733848" description="WGxxGxxG-CTERM domain-containing protein" evidence="3">
    <location>
        <begin position="33"/>
        <end position="96"/>
    </location>
</feature>
<feature type="region of interest" description="Disordered" evidence="1">
    <location>
        <begin position="72"/>
        <end position="96"/>
    </location>
</feature>
<reference evidence="4" key="1">
    <citation type="submission" date="2020-05" db="EMBL/GenBank/DDBJ databases">
        <authorList>
            <person name="Zhu T."/>
            <person name="Keshari N."/>
            <person name="Lu X."/>
        </authorList>
    </citation>
    <scope>NUCLEOTIDE SEQUENCE</scope>
    <source>
        <strain evidence="4">NK1-12</strain>
    </source>
</reference>
<feature type="compositionally biased region" description="Basic and acidic residues" evidence="1">
    <location>
        <begin position="74"/>
        <end position="87"/>
    </location>
</feature>
<dbReference type="RefSeq" id="WP_316431766.1">
    <property type="nucleotide sequence ID" value="NZ_CP053586.1"/>
</dbReference>
<gene>
    <name evidence="4" type="ORF">HJG54_24080</name>
</gene>
<dbReference type="EMBL" id="CP053586">
    <property type="protein sequence ID" value="WNZ25611.1"/>
    <property type="molecule type" value="Genomic_DNA"/>
</dbReference>
<protein>
    <recommendedName>
        <fullName evidence="5">WGxxGxxG-CTERM domain-containing protein</fullName>
    </recommendedName>
</protein>
<dbReference type="NCBIfam" id="NF041742">
    <property type="entry name" value="WGxxGxxG_fam"/>
    <property type="match status" value="1"/>
</dbReference>
<accession>A0AA96WN91</accession>
<name>A0AA96WN91_9CYAN</name>
<feature type="signal peptide" evidence="3">
    <location>
        <begin position="1"/>
        <end position="32"/>
    </location>
</feature>
<dbReference type="AlphaFoldDB" id="A0AA96WN91"/>
<sequence length="96" mass="10315">MKSSNMLKLISAGVVACTAAIAPLSLPTQVQATTNTAPVIEREGAYENDGFDWGWLGLFGLIGLFGLAGLGGRSHQDTTIRREEAPTYRDPNSTRY</sequence>
<evidence type="ECO:0000313" key="4">
    <source>
        <dbReference type="EMBL" id="WNZ25611.1"/>
    </source>
</evidence>
<evidence type="ECO:0000256" key="2">
    <source>
        <dbReference type="SAM" id="Phobius"/>
    </source>
</evidence>
<keyword evidence="2" id="KW-0812">Transmembrane</keyword>
<evidence type="ECO:0000256" key="3">
    <source>
        <dbReference type="SAM" id="SignalP"/>
    </source>
</evidence>
<keyword evidence="2" id="KW-1133">Transmembrane helix</keyword>
<feature type="transmembrane region" description="Helical" evidence="2">
    <location>
        <begin position="56"/>
        <end position="72"/>
    </location>
</feature>